<evidence type="ECO:0000256" key="3">
    <source>
        <dbReference type="ARBA" id="ARBA00022827"/>
    </source>
</evidence>
<protein>
    <submittedName>
        <fullName evidence="5">NADH-dependent phenylglyoxylate dehydrogenase subunit epsilon</fullName>
    </submittedName>
</protein>
<comment type="caution">
    <text evidence="5">The sequence shown here is derived from an EMBL/GenBank/DDBJ whole genome shotgun (WGS) entry which is preliminary data.</text>
</comment>
<dbReference type="Pfam" id="PF07992">
    <property type="entry name" value="Pyr_redox_2"/>
    <property type="match status" value="1"/>
</dbReference>
<dbReference type="PANTHER" id="PTHR43429:SF3">
    <property type="entry name" value="NITRITE REDUCTASE [NAD(P)H]"/>
    <property type="match status" value="1"/>
</dbReference>
<dbReference type="AlphaFoldDB" id="A0AA35WYF0"/>
<sequence>MHHIIIGAGPTGVVAAETLRKLDAKSRITIIGDEPEAPYSRMAIPYLLIDQIDASGTHLRKGDGHYADRNIEVRQDRVTRVQPERKSLSLQSGAEVSYDKLLIATGSRPVSPPVPGIDAPGVHACWTLQDARDIMQRAQAGAKVVLMGAGFIGSIILEALAERGTDLTVVEMEDRMVEAIESGQPLTVRLNNGNTLAADLVIAATGVRPNIDFLEGSGIRTDHGVLVDTHLATSAARRAIQPTAADHGRIAASNMAGRTQTHRGNLNMNVLDTLGLISSSFGAWMGVEAGDSAELLDAGRFRYLNLQFEDDRLVGASSLGLTEHVGVIRGLIQTRVRLRGWKQKLMQDPTRIMEAYLANTLAIGHNAGVL</sequence>
<gene>
    <name evidence="5" type="ORF">GBAR_LOCUS17756</name>
</gene>
<keyword evidence="2" id="KW-0285">Flavoprotein</keyword>
<evidence type="ECO:0000256" key="1">
    <source>
        <dbReference type="ARBA" id="ARBA00001974"/>
    </source>
</evidence>
<dbReference type="Gene3D" id="3.50.50.60">
    <property type="entry name" value="FAD/NAD(P)-binding domain"/>
    <property type="match status" value="3"/>
</dbReference>
<dbReference type="GO" id="GO:0016491">
    <property type="term" value="F:oxidoreductase activity"/>
    <property type="evidence" value="ECO:0007669"/>
    <property type="project" value="InterPro"/>
</dbReference>
<evidence type="ECO:0000313" key="6">
    <source>
        <dbReference type="Proteomes" id="UP001174909"/>
    </source>
</evidence>
<dbReference type="InterPro" id="IPR023753">
    <property type="entry name" value="FAD/NAD-binding_dom"/>
</dbReference>
<dbReference type="PRINTS" id="PR00368">
    <property type="entry name" value="FADPNR"/>
</dbReference>
<name>A0AA35WYF0_GEOBA</name>
<dbReference type="PRINTS" id="PR00411">
    <property type="entry name" value="PNDRDTASEI"/>
</dbReference>
<keyword evidence="6" id="KW-1185">Reference proteome</keyword>
<reference evidence="5" key="1">
    <citation type="submission" date="2023-03" db="EMBL/GenBank/DDBJ databases">
        <authorList>
            <person name="Steffen K."/>
            <person name="Cardenas P."/>
        </authorList>
    </citation>
    <scope>NUCLEOTIDE SEQUENCE</scope>
</reference>
<dbReference type="InterPro" id="IPR050260">
    <property type="entry name" value="FAD-bd_OxRdtase"/>
</dbReference>
<comment type="cofactor">
    <cofactor evidence="1">
        <name>FAD</name>
        <dbReference type="ChEBI" id="CHEBI:57692"/>
    </cofactor>
</comment>
<keyword evidence="3" id="KW-0274">FAD</keyword>
<proteinExistence type="predicted"/>
<feature type="domain" description="FAD/NAD(P)-binding" evidence="4">
    <location>
        <begin position="2"/>
        <end position="179"/>
    </location>
</feature>
<evidence type="ECO:0000313" key="5">
    <source>
        <dbReference type="EMBL" id="CAI8031270.1"/>
    </source>
</evidence>
<accession>A0AA35WYF0</accession>
<dbReference type="InterPro" id="IPR036188">
    <property type="entry name" value="FAD/NAD-bd_sf"/>
</dbReference>
<dbReference type="EMBL" id="CASHTH010002528">
    <property type="protein sequence ID" value="CAI8031270.1"/>
    <property type="molecule type" value="Genomic_DNA"/>
</dbReference>
<dbReference type="SUPFAM" id="SSF51905">
    <property type="entry name" value="FAD/NAD(P)-binding domain"/>
    <property type="match status" value="2"/>
</dbReference>
<organism evidence="5 6">
    <name type="scientific">Geodia barretti</name>
    <name type="common">Barrett's horny sponge</name>
    <dbReference type="NCBI Taxonomy" id="519541"/>
    <lineage>
        <taxon>Eukaryota</taxon>
        <taxon>Metazoa</taxon>
        <taxon>Porifera</taxon>
        <taxon>Demospongiae</taxon>
        <taxon>Heteroscleromorpha</taxon>
        <taxon>Tetractinellida</taxon>
        <taxon>Astrophorina</taxon>
        <taxon>Geodiidae</taxon>
        <taxon>Geodia</taxon>
    </lineage>
</organism>
<dbReference type="Proteomes" id="UP001174909">
    <property type="component" value="Unassembled WGS sequence"/>
</dbReference>
<evidence type="ECO:0000259" key="4">
    <source>
        <dbReference type="Pfam" id="PF07992"/>
    </source>
</evidence>
<evidence type="ECO:0000256" key="2">
    <source>
        <dbReference type="ARBA" id="ARBA00022630"/>
    </source>
</evidence>
<dbReference type="PANTHER" id="PTHR43429">
    <property type="entry name" value="PYRIDINE NUCLEOTIDE-DISULFIDE OXIDOREDUCTASE DOMAIN-CONTAINING"/>
    <property type="match status" value="1"/>
</dbReference>